<sequence>MASRSLEREEPPCPKRHRSDDSGAAVDEVVTAGNMQRYLVTVEYIGTRYFGFQKQKGQDCRTVQGALEDAFLKFVGKPVESAPSSRTDAGVHALRNTCHVDVERVSKRKAGEILPPHEPGVVKRAVNHFLQKNGEDVQIVDVRCISRDFHARFEAKERT</sequence>
<feature type="region of interest" description="Disordered" evidence="3">
    <location>
        <begin position="1"/>
        <end position="24"/>
    </location>
</feature>
<dbReference type="InterPro" id="IPR001406">
    <property type="entry name" value="PsdUridine_synth_TruA"/>
</dbReference>
<dbReference type="PANTHER" id="PTHR11142:SF0">
    <property type="entry name" value="TRNA PSEUDOURIDINE SYNTHASE-LIKE 1"/>
    <property type="match status" value="1"/>
</dbReference>
<dbReference type="GO" id="GO:0160147">
    <property type="term" value="F:tRNA pseudouridine(38-40) synthase activity"/>
    <property type="evidence" value="ECO:0007669"/>
    <property type="project" value="UniProtKB-EC"/>
</dbReference>
<dbReference type="EMBL" id="CM035412">
    <property type="protein sequence ID" value="KAH7433966.1"/>
    <property type="molecule type" value="Genomic_DNA"/>
</dbReference>
<comment type="catalytic activity">
    <reaction evidence="2">
        <text>uridine(38/39/40) in tRNA = pseudouridine(38/39/40) in tRNA</text>
        <dbReference type="Rhea" id="RHEA:22376"/>
        <dbReference type="Rhea" id="RHEA-COMP:10085"/>
        <dbReference type="Rhea" id="RHEA-COMP:10087"/>
        <dbReference type="ChEBI" id="CHEBI:65314"/>
        <dbReference type="ChEBI" id="CHEBI:65315"/>
        <dbReference type="EC" id="5.4.99.12"/>
    </reaction>
</comment>
<dbReference type="InterPro" id="IPR020097">
    <property type="entry name" value="PsdUridine_synth_TruA_a/b_dom"/>
</dbReference>
<feature type="compositionally biased region" description="Basic and acidic residues" evidence="3">
    <location>
        <begin position="1"/>
        <end position="21"/>
    </location>
</feature>
<dbReference type="EC" id="5.4.99.12" evidence="2"/>
<evidence type="ECO:0000259" key="4">
    <source>
        <dbReference type="Pfam" id="PF01416"/>
    </source>
</evidence>
<dbReference type="GO" id="GO:0031119">
    <property type="term" value="P:tRNA pseudouridine synthesis"/>
    <property type="evidence" value="ECO:0007669"/>
    <property type="project" value="TreeGrafter"/>
</dbReference>
<comment type="caution">
    <text evidence="5">The sequence shown here is derived from an EMBL/GenBank/DDBJ whole genome shotgun (WGS) entry which is preliminary data.</text>
</comment>
<accession>A0A8T2UJF2</accession>
<dbReference type="SUPFAM" id="SSF55120">
    <property type="entry name" value="Pseudouridine synthase"/>
    <property type="match status" value="1"/>
</dbReference>
<keyword evidence="1 2" id="KW-0413">Isomerase</keyword>
<evidence type="ECO:0000256" key="3">
    <source>
        <dbReference type="SAM" id="MobiDB-lite"/>
    </source>
</evidence>
<organism evidence="5 6">
    <name type="scientific">Ceratopteris richardii</name>
    <name type="common">Triangle waterfern</name>
    <dbReference type="NCBI Taxonomy" id="49495"/>
    <lineage>
        <taxon>Eukaryota</taxon>
        <taxon>Viridiplantae</taxon>
        <taxon>Streptophyta</taxon>
        <taxon>Embryophyta</taxon>
        <taxon>Tracheophyta</taxon>
        <taxon>Polypodiopsida</taxon>
        <taxon>Polypodiidae</taxon>
        <taxon>Polypodiales</taxon>
        <taxon>Pteridineae</taxon>
        <taxon>Pteridaceae</taxon>
        <taxon>Parkerioideae</taxon>
        <taxon>Ceratopteris</taxon>
    </lineage>
</organism>
<dbReference type="OrthoDB" id="271910at2759"/>
<evidence type="ECO:0000256" key="2">
    <source>
        <dbReference type="RuleBase" id="RU003792"/>
    </source>
</evidence>
<dbReference type="PANTHER" id="PTHR11142">
    <property type="entry name" value="PSEUDOURIDYLATE SYNTHASE"/>
    <property type="match status" value="1"/>
</dbReference>
<evidence type="ECO:0000313" key="5">
    <source>
        <dbReference type="EMBL" id="KAH7433966.1"/>
    </source>
</evidence>
<proteinExistence type="inferred from homology"/>
<gene>
    <name evidence="5" type="ORF">KP509_07G095000</name>
</gene>
<dbReference type="GO" id="GO:0003723">
    <property type="term" value="F:RNA binding"/>
    <property type="evidence" value="ECO:0007669"/>
    <property type="project" value="InterPro"/>
</dbReference>
<dbReference type="Pfam" id="PF01416">
    <property type="entry name" value="PseudoU_synth_1"/>
    <property type="match status" value="1"/>
</dbReference>
<protein>
    <recommendedName>
        <fullName evidence="2">tRNA pseudouridine synthase</fullName>
        <ecNumber evidence="2">5.4.99.12</ecNumber>
    </recommendedName>
</protein>
<reference evidence="5" key="1">
    <citation type="submission" date="2021-08" db="EMBL/GenBank/DDBJ databases">
        <title>WGS assembly of Ceratopteris richardii.</title>
        <authorList>
            <person name="Marchant D.B."/>
            <person name="Chen G."/>
            <person name="Jenkins J."/>
            <person name="Shu S."/>
            <person name="Leebens-Mack J."/>
            <person name="Grimwood J."/>
            <person name="Schmutz J."/>
            <person name="Soltis P."/>
            <person name="Soltis D."/>
            <person name="Chen Z.-H."/>
        </authorList>
    </citation>
    <scope>NUCLEOTIDE SEQUENCE</scope>
    <source>
        <strain evidence="5">Whitten #5841</strain>
        <tissue evidence="5">Leaf</tissue>
    </source>
</reference>
<dbReference type="Gene3D" id="3.30.70.580">
    <property type="entry name" value="Pseudouridine synthase I, catalytic domain, N-terminal subdomain"/>
    <property type="match status" value="1"/>
</dbReference>
<dbReference type="AlphaFoldDB" id="A0A8T2UJF2"/>
<name>A0A8T2UJF2_CERRI</name>
<evidence type="ECO:0000256" key="1">
    <source>
        <dbReference type="ARBA" id="ARBA00023235"/>
    </source>
</evidence>
<dbReference type="InterPro" id="IPR020103">
    <property type="entry name" value="PsdUridine_synth_cat_dom_sf"/>
</dbReference>
<comment type="similarity">
    <text evidence="2">Belongs to the tRNA pseudouridine synthase TruA family.</text>
</comment>
<dbReference type="FunFam" id="3.30.70.580:FF:000008">
    <property type="entry name" value="tRNA pseudouridine synthase A"/>
    <property type="match status" value="1"/>
</dbReference>
<dbReference type="Proteomes" id="UP000825935">
    <property type="component" value="Chromosome 7"/>
</dbReference>
<dbReference type="InterPro" id="IPR020094">
    <property type="entry name" value="TruA/RsuA/RluB/E/F_N"/>
</dbReference>
<keyword evidence="6" id="KW-1185">Reference proteome</keyword>
<feature type="domain" description="Pseudouridine synthase I TruA alpha/beta" evidence="4">
    <location>
        <begin position="42"/>
        <end position="114"/>
    </location>
</feature>
<evidence type="ECO:0000313" key="6">
    <source>
        <dbReference type="Proteomes" id="UP000825935"/>
    </source>
</evidence>
<keyword evidence="2" id="KW-0819">tRNA processing</keyword>